<dbReference type="EMBL" id="JAPFRF010000012">
    <property type="protein sequence ID" value="KAJ7313835.1"/>
    <property type="molecule type" value="Genomic_DNA"/>
</dbReference>
<proteinExistence type="predicted"/>
<sequence>MGDLGLGQEFHTWHQFSMFFDEWCEQHKVLFIIASLKPLISMRRSLLYYQPSLAETLRFRFVRLVCKHSGTYVGQSTVRRNHLREKIDCPASITLRLGPQKDRLVVIEAGLEHNHCLSELEFAHHFRRHQLKASLGLPIRITNSISKRFLAPELVCNLEDYSKAKTRACVSSWLSWAGSSRQMQALR</sequence>
<keyword evidence="3" id="KW-1185">Reference proteome</keyword>
<gene>
    <name evidence="2" type="ORF">JRQ81_005577</name>
</gene>
<evidence type="ECO:0000313" key="2">
    <source>
        <dbReference type="EMBL" id="KAJ7313835.1"/>
    </source>
</evidence>
<dbReference type="InterPro" id="IPR049217">
    <property type="entry name" value="DUF5575_N"/>
</dbReference>
<evidence type="ECO:0000313" key="3">
    <source>
        <dbReference type="Proteomes" id="UP001142489"/>
    </source>
</evidence>
<dbReference type="PANTHER" id="PTHR47086:SF5">
    <property type="entry name" value="SWIM-TYPE DOMAIN-CONTAINING PROTEIN"/>
    <property type="match status" value="1"/>
</dbReference>
<dbReference type="Pfam" id="PF20783">
    <property type="entry name" value="DUF5575_N"/>
    <property type="match status" value="1"/>
</dbReference>
<evidence type="ECO:0000259" key="1">
    <source>
        <dbReference type="Pfam" id="PF20783"/>
    </source>
</evidence>
<protein>
    <recommendedName>
        <fullName evidence="1">DUF5575 domain-containing protein</fullName>
    </recommendedName>
</protein>
<comment type="caution">
    <text evidence="2">The sequence shown here is derived from an EMBL/GenBank/DDBJ whole genome shotgun (WGS) entry which is preliminary data.</text>
</comment>
<name>A0A9Q0XGS0_9SAUR</name>
<dbReference type="OrthoDB" id="9898241at2759"/>
<organism evidence="2 3">
    <name type="scientific">Phrynocephalus forsythii</name>
    <dbReference type="NCBI Taxonomy" id="171643"/>
    <lineage>
        <taxon>Eukaryota</taxon>
        <taxon>Metazoa</taxon>
        <taxon>Chordata</taxon>
        <taxon>Craniata</taxon>
        <taxon>Vertebrata</taxon>
        <taxon>Euteleostomi</taxon>
        <taxon>Lepidosauria</taxon>
        <taxon>Squamata</taxon>
        <taxon>Bifurcata</taxon>
        <taxon>Unidentata</taxon>
        <taxon>Episquamata</taxon>
        <taxon>Toxicofera</taxon>
        <taxon>Iguania</taxon>
        <taxon>Acrodonta</taxon>
        <taxon>Agamidae</taxon>
        <taxon>Agaminae</taxon>
        <taxon>Phrynocephalus</taxon>
    </lineage>
</organism>
<reference evidence="2" key="1">
    <citation type="journal article" date="2023" name="DNA Res.">
        <title>Chromosome-level genome assembly of Phrynocephalus forsythii using third-generation DNA sequencing and Hi-C analysis.</title>
        <authorList>
            <person name="Qi Y."/>
            <person name="Zhao W."/>
            <person name="Zhao Y."/>
            <person name="Niu C."/>
            <person name="Cao S."/>
            <person name="Zhang Y."/>
        </authorList>
    </citation>
    <scope>NUCLEOTIDE SEQUENCE</scope>
    <source>
        <tissue evidence="2">Muscle</tissue>
    </source>
</reference>
<dbReference type="PANTHER" id="PTHR47086">
    <property type="entry name" value="BTB DOMAIN-CONTAINING PROTEIN"/>
    <property type="match status" value="1"/>
</dbReference>
<dbReference type="Proteomes" id="UP001142489">
    <property type="component" value="Unassembled WGS sequence"/>
</dbReference>
<feature type="domain" description="DUF5575" evidence="1">
    <location>
        <begin position="8"/>
        <end position="126"/>
    </location>
</feature>
<accession>A0A9Q0XGS0</accession>
<dbReference type="InterPro" id="IPR040854">
    <property type="entry name" value="ZSWIM9"/>
</dbReference>
<dbReference type="AlphaFoldDB" id="A0A9Q0XGS0"/>